<evidence type="ECO:0000313" key="1">
    <source>
        <dbReference type="EMBL" id="MCR0983679.1"/>
    </source>
</evidence>
<dbReference type="Proteomes" id="UP001524642">
    <property type="component" value="Unassembled WGS sequence"/>
</dbReference>
<dbReference type="Gene3D" id="3.40.50.300">
    <property type="entry name" value="P-loop containing nucleotide triphosphate hydrolases"/>
    <property type="match status" value="1"/>
</dbReference>
<comment type="caution">
    <text evidence="1">The sequence shown here is derived from an EMBL/GenBank/DDBJ whole genome shotgun (WGS) entry which is preliminary data.</text>
</comment>
<dbReference type="SUPFAM" id="SSF52540">
    <property type="entry name" value="P-loop containing nucleoside triphosphate hydrolases"/>
    <property type="match status" value="1"/>
</dbReference>
<protein>
    <submittedName>
        <fullName evidence="1">Sulfotransferase domain-containing protein</fullName>
    </submittedName>
</protein>
<reference evidence="1 2" key="1">
    <citation type="submission" date="2022-06" db="EMBL/GenBank/DDBJ databases">
        <title>Roseomonas CN29.</title>
        <authorList>
            <person name="Cheng Y."/>
            <person name="He X."/>
        </authorList>
    </citation>
    <scope>NUCLEOTIDE SEQUENCE [LARGE SCALE GENOMIC DNA]</scope>
    <source>
        <strain evidence="1 2">CN29</strain>
    </source>
</reference>
<name>A0ABT1X7J7_9PROT</name>
<proteinExistence type="predicted"/>
<organism evidence="1 2">
    <name type="scientific">Roseomonas populi</name>
    <dbReference type="NCBI Taxonomy" id="3121582"/>
    <lineage>
        <taxon>Bacteria</taxon>
        <taxon>Pseudomonadati</taxon>
        <taxon>Pseudomonadota</taxon>
        <taxon>Alphaproteobacteria</taxon>
        <taxon>Acetobacterales</taxon>
        <taxon>Roseomonadaceae</taxon>
        <taxon>Roseomonas</taxon>
    </lineage>
</organism>
<dbReference type="RefSeq" id="WP_257717341.1">
    <property type="nucleotide sequence ID" value="NZ_JANJOU010000014.1"/>
</dbReference>
<evidence type="ECO:0000313" key="2">
    <source>
        <dbReference type="Proteomes" id="UP001524642"/>
    </source>
</evidence>
<gene>
    <name evidence="1" type="ORF">NRP21_16615</name>
</gene>
<sequence>MTEKKRVTYLGAEFDIALAEDAPAYFLFGIRKSGSSIANAMITALANYSNVNFVDVAGQLFAKGVSVPAWQNDAGLGELLHGGNLYGGFRNAPLGILQHPRLQSGPKVLLVRDPRDALVSEYFSNAYSHSIPAEGETREMMLQIRSQALNASVRDYVLTKAPLFARTMREYQGFLSMPGMRVYRYEDAIMNKGWFLRGVCEHFGWTVSDAQIGQILNWADVMPDEERPTEFVRRVKPGDHRDKLDEATIAKLDEMLADELAWFGYKN</sequence>
<accession>A0ABT1X7J7</accession>
<keyword evidence="2" id="KW-1185">Reference proteome</keyword>
<dbReference type="InterPro" id="IPR027417">
    <property type="entry name" value="P-loop_NTPase"/>
</dbReference>
<dbReference type="EMBL" id="JANJOU010000014">
    <property type="protein sequence ID" value="MCR0983679.1"/>
    <property type="molecule type" value="Genomic_DNA"/>
</dbReference>